<dbReference type="GO" id="GO:0004842">
    <property type="term" value="F:ubiquitin-protein transferase activity"/>
    <property type="evidence" value="ECO:0007669"/>
    <property type="project" value="TreeGrafter"/>
</dbReference>
<feature type="compositionally biased region" description="Acidic residues" evidence="4">
    <location>
        <begin position="31"/>
        <end position="40"/>
    </location>
</feature>
<dbReference type="PROSITE" id="PS50162">
    <property type="entry name" value="RECA_2"/>
    <property type="match status" value="1"/>
</dbReference>
<dbReference type="PANTHER" id="PTHR24171:SF8">
    <property type="entry name" value="BRCA1-ASSOCIATED RING DOMAIN PROTEIN 1"/>
    <property type="match status" value="1"/>
</dbReference>
<dbReference type="STRING" id="698492.A0A0E9NEP0"/>
<feature type="repeat" description="ANK" evidence="3">
    <location>
        <begin position="288"/>
        <end position="320"/>
    </location>
</feature>
<feature type="compositionally biased region" description="Basic and acidic residues" evidence="4">
    <location>
        <begin position="418"/>
        <end position="442"/>
    </location>
</feature>
<dbReference type="Pfam" id="PF08423">
    <property type="entry name" value="Rad51"/>
    <property type="match status" value="1"/>
</dbReference>
<feature type="domain" description="RecA family profile 1" evidence="5">
    <location>
        <begin position="1083"/>
        <end position="1267"/>
    </location>
</feature>
<feature type="repeat" description="ANK" evidence="3">
    <location>
        <begin position="532"/>
        <end position="564"/>
    </location>
</feature>
<dbReference type="PANTHER" id="PTHR24171">
    <property type="entry name" value="ANKYRIN REPEAT DOMAIN-CONTAINING PROTEIN 39-RELATED"/>
    <property type="match status" value="1"/>
</dbReference>
<evidence type="ECO:0000313" key="6">
    <source>
        <dbReference type="EMBL" id="GAO48283.1"/>
    </source>
</evidence>
<evidence type="ECO:0000256" key="3">
    <source>
        <dbReference type="PROSITE-ProRule" id="PRU00023"/>
    </source>
</evidence>
<dbReference type="PROSITE" id="PS50088">
    <property type="entry name" value="ANK_REPEAT"/>
    <property type="match status" value="8"/>
</dbReference>
<dbReference type="Gene3D" id="3.40.50.300">
    <property type="entry name" value="P-loop containing nucleotide triphosphate hydrolases"/>
    <property type="match status" value="1"/>
</dbReference>
<feature type="repeat" description="ANK" evidence="3">
    <location>
        <begin position="189"/>
        <end position="221"/>
    </location>
</feature>
<dbReference type="SMART" id="SM00248">
    <property type="entry name" value="ANK"/>
    <property type="match status" value="9"/>
</dbReference>
<evidence type="ECO:0000256" key="2">
    <source>
        <dbReference type="ARBA" id="ARBA00023043"/>
    </source>
</evidence>
<feature type="compositionally biased region" description="Low complexity" evidence="4">
    <location>
        <begin position="58"/>
        <end position="70"/>
    </location>
</feature>
<dbReference type="GO" id="GO:0003677">
    <property type="term" value="F:DNA binding"/>
    <property type="evidence" value="ECO:0007669"/>
    <property type="project" value="InterPro"/>
</dbReference>
<feature type="region of interest" description="Disordered" evidence="4">
    <location>
        <begin position="714"/>
        <end position="786"/>
    </location>
</feature>
<dbReference type="PRINTS" id="PR01415">
    <property type="entry name" value="ANKYRIN"/>
</dbReference>
<feature type="region of interest" description="Disordered" evidence="4">
    <location>
        <begin position="409"/>
        <end position="461"/>
    </location>
</feature>
<dbReference type="EMBL" id="BACD03000014">
    <property type="protein sequence ID" value="GAO48283.1"/>
    <property type="molecule type" value="Genomic_DNA"/>
</dbReference>
<comment type="caution">
    <text evidence="6">The sequence shown here is derived from an EMBL/GenBank/DDBJ whole genome shotgun (WGS) entry which is preliminary data.</text>
</comment>
<dbReference type="Pfam" id="PF24513">
    <property type="entry name" value="DUF7593"/>
    <property type="match status" value="1"/>
</dbReference>
<feature type="compositionally biased region" description="Basic and acidic residues" evidence="4">
    <location>
        <begin position="720"/>
        <end position="741"/>
    </location>
</feature>
<dbReference type="Pfam" id="PF12796">
    <property type="entry name" value="Ank_2"/>
    <property type="match status" value="3"/>
</dbReference>
<feature type="repeat" description="ANK" evidence="3">
    <location>
        <begin position="222"/>
        <end position="254"/>
    </location>
</feature>
<evidence type="ECO:0000256" key="1">
    <source>
        <dbReference type="ARBA" id="ARBA00022737"/>
    </source>
</evidence>
<dbReference type="PROSITE" id="PS50297">
    <property type="entry name" value="ANK_REP_REGION"/>
    <property type="match status" value="8"/>
</dbReference>
<proteinExistence type="predicted"/>
<reference evidence="6 7" key="3">
    <citation type="journal article" date="2015" name="Genome Announc.">
        <title>Draft Genome Sequence of the Archiascomycetous Yeast Saitoella complicata.</title>
        <authorList>
            <person name="Yamauchi K."/>
            <person name="Kondo S."/>
            <person name="Hamamoto M."/>
            <person name="Takahashi Y."/>
            <person name="Ogura Y."/>
            <person name="Hayashi T."/>
            <person name="Nishida H."/>
        </authorList>
    </citation>
    <scope>NUCLEOTIDE SEQUENCE [LARGE SCALE GENOMIC DNA]</scope>
    <source>
        <strain evidence="6 7">NRRL Y-17804</strain>
    </source>
</reference>
<organism evidence="6 7">
    <name type="scientific">Saitoella complicata (strain BCRC 22490 / CBS 7301 / JCM 7358 / NBRC 10748 / NRRL Y-17804)</name>
    <dbReference type="NCBI Taxonomy" id="698492"/>
    <lineage>
        <taxon>Eukaryota</taxon>
        <taxon>Fungi</taxon>
        <taxon>Dikarya</taxon>
        <taxon>Ascomycota</taxon>
        <taxon>Taphrinomycotina</taxon>
        <taxon>Taphrinomycotina incertae sedis</taxon>
        <taxon>Saitoella</taxon>
    </lineage>
</organism>
<name>A0A0E9NEP0_SAICN</name>
<feature type="region of interest" description="Disordered" evidence="4">
    <location>
        <begin position="1"/>
        <end position="113"/>
    </location>
</feature>
<feature type="compositionally biased region" description="Pro residues" evidence="4">
    <location>
        <begin position="11"/>
        <end position="24"/>
    </location>
</feature>
<feature type="compositionally biased region" description="Basic and acidic residues" evidence="4">
    <location>
        <begin position="598"/>
        <end position="634"/>
    </location>
</feature>
<feature type="repeat" description="ANK" evidence="3">
    <location>
        <begin position="499"/>
        <end position="531"/>
    </location>
</feature>
<feature type="repeat" description="ANK" evidence="3">
    <location>
        <begin position="466"/>
        <end position="498"/>
    </location>
</feature>
<reference evidence="6 7" key="2">
    <citation type="journal article" date="2014" name="J. Gen. Appl. Microbiol.">
        <title>The early diverging ascomycetous budding yeast Saitoella complicata has three histone deacetylases belonging to the Clr6, Hos2, and Rpd3 lineages.</title>
        <authorList>
            <person name="Nishida H."/>
            <person name="Matsumoto T."/>
            <person name="Kondo S."/>
            <person name="Hamamoto M."/>
            <person name="Yoshikawa H."/>
        </authorList>
    </citation>
    <scope>NUCLEOTIDE SEQUENCE [LARGE SCALE GENOMIC DNA]</scope>
    <source>
        <strain evidence="6 7">NRRL Y-17804</strain>
    </source>
</reference>
<keyword evidence="7" id="KW-1185">Reference proteome</keyword>
<dbReference type="InterPro" id="IPR027417">
    <property type="entry name" value="P-loop_NTPase"/>
</dbReference>
<evidence type="ECO:0000256" key="4">
    <source>
        <dbReference type="SAM" id="MobiDB-lite"/>
    </source>
</evidence>
<dbReference type="Pfam" id="PF00023">
    <property type="entry name" value="Ank"/>
    <property type="match status" value="2"/>
</dbReference>
<dbReference type="GO" id="GO:0085020">
    <property type="term" value="P:protein K6-linked ubiquitination"/>
    <property type="evidence" value="ECO:0007669"/>
    <property type="project" value="TreeGrafter"/>
</dbReference>
<reference evidence="6 7" key="1">
    <citation type="journal article" date="2011" name="J. Gen. Appl. Microbiol.">
        <title>Draft genome sequencing of the enigmatic yeast Saitoella complicata.</title>
        <authorList>
            <person name="Nishida H."/>
            <person name="Hamamoto M."/>
            <person name="Sugiyama J."/>
        </authorList>
    </citation>
    <scope>NUCLEOTIDE SEQUENCE [LARGE SCALE GENOMIC DNA]</scope>
    <source>
        <strain evidence="6 7">NRRL Y-17804</strain>
    </source>
</reference>
<dbReference type="InterPro" id="IPR013632">
    <property type="entry name" value="Rad51_C"/>
</dbReference>
<feature type="compositionally biased region" description="Low complexity" evidence="4">
    <location>
        <begin position="664"/>
        <end position="676"/>
    </location>
</feature>
<dbReference type="GO" id="GO:0005524">
    <property type="term" value="F:ATP binding"/>
    <property type="evidence" value="ECO:0007669"/>
    <property type="project" value="InterPro"/>
</dbReference>
<dbReference type="GO" id="GO:0140664">
    <property type="term" value="F:ATP-dependent DNA damage sensor activity"/>
    <property type="evidence" value="ECO:0007669"/>
    <property type="project" value="InterPro"/>
</dbReference>
<feature type="repeat" description="ANK" evidence="3">
    <location>
        <begin position="321"/>
        <end position="353"/>
    </location>
</feature>
<sequence length="1352" mass="148034">MSMNMSEQPQPSSPAPPLPEPPPAYTIAQDMGDDEGDSEAETVIAPQEDEPELPATGSGDDSSDLSSVDDNYVAAISSPVRSLASSPLKRKRSQHTIPEDPSSPPHAPSSPISVAKRAIGNSRSTSPSSATSGAVSWTVRPLKDSDLRNPNRQDRYGQTLLFRYVYAGDHGSAQTLLENDADPNIPDGTGNGPLNSACLHGDLEMVRLLLNHGARINHHGDKGDTPLHDAVANEHEDVVRILLASGANPMIKNKGGETSIDVCDSRRIRALLDARKEQMQRVRGKDKAGKTNLHRACNGDRLEEVKELLGLGADVNVQDNAGWTPLHEASLKGHLEIVKELLGRGAKVDVRGLNDDTPVHDAAANGHAEVVRLLLEAGADPRAVNANGETPMDVVEDEEIKDMLKEAIAKQRGKKRKSDAADAPHPDRNRRGSLNIEKDLGSRRRGGRQATRTDILWLDPSRKDAHGRTQLHQWASQGDVEMVGHLLEGGAVPNTSDSDGRTPLHLAARYGHLAVAELLLAYGADVEAVGRAGETPLMECAGRGHLGLLKVLLLNGAQAGRPDNSGQTAVEIATDLVGSEDEEVEVLREAMAKQNQARIDKKNRRESGERDRDGEKFAKKRREGDLLKELESGHIDTSPPRKKKAKQPEKRQQIRETESPDLGATSDSTNTSSASAKQKKRRLISGNDLRVPAEGRSREISPLVQEIGVSSEDVELTDAPAEKKKVEKDRMPVVKKEKEEPAPPTKAKAKPVEEPLVAKKAPNAPVEEPRRKSVSGSTKTLMHGRQPPTLEDAMKYLPLYTVSLPGEGGARSLWLVHAQFASLLGLEQAEELFKIYPSLQRKRVSESEKERLWSPLTSVFCGKFMKLDPHEAAQALVRAAPETKEEVKEMKPPAIVAKLREVEKRKFLGMALDFIKLDEVVAIIEKDFTFLSGSLMTIAVDITYSPPVQRVQPVAESTGKELEKKEKRWPTKEYKHLPMWLSRKMALRNNQQPSKSRRDDPEMTSLQSLFKNEEDKSHLIAALSSHGVVTDRCLLLADLTTLSKKSGIIKEHLESFLEIVVHRTHALPIRGDRDAVEESSRAKHWRISSGLSVLDAALSGGLQPGLIAEITGGAQSGKSTIAYHLLATHVLTHPTSSVAYIDTQGTLDPARLASIIQHRLHAHQLQYHHPIPDLTMDGLLDRVKIMRVFDILGILSAIEEIRSSNSDPNAQGEGKIEFLIIDTISTPLSLALTKSQAAGHAHMLTLSRALRSLCTTQQVVALLLNSTVRNMDGGGRVSVFGVAMKPALGGTWRYCVDESWMLSTPMMREVEREDGREWSVVECLRSKRGGEVRWGAIRFEGTDIIGMDRQNA</sequence>
<evidence type="ECO:0000259" key="5">
    <source>
        <dbReference type="PROSITE" id="PS50162"/>
    </source>
</evidence>
<dbReference type="InterPro" id="IPR020588">
    <property type="entry name" value="RecA_ATP-bd"/>
</dbReference>
<feature type="repeat" description="ANK" evidence="3">
    <location>
        <begin position="354"/>
        <end position="386"/>
    </location>
</feature>
<dbReference type="GO" id="GO:0006281">
    <property type="term" value="P:DNA repair"/>
    <property type="evidence" value="ECO:0007669"/>
    <property type="project" value="InterPro"/>
</dbReference>
<dbReference type="Gene3D" id="1.25.40.20">
    <property type="entry name" value="Ankyrin repeat-containing domain"/>
    <property type="match status" value="4"/>
</dbReference>
<feature type="compositionally biased region" description="Basic and acidic residues" evidence="4">
    <location>
        <begin position="646"/>
        <end position="658"/>
    </location>
</feature>
<feature type="region of interest" description="Disordered" evidence="4">
    <location>
        <begin position="593"/>
        <end position="697"/>
    </location>
</feature>
<dbReference type="GO" id="GO:0061982">
    <property type="term" value="P:meiosis I cell cycle process"/>
    <property type="evidence" value="ECO:0007669"/>
    <property type="project" value="UniProtKB-ARBA"/>
</dbReference>
<dbReference type="SUPFAM" id="SSF52540">
    <property type="entry name" value="P-loop containing nucleoside triphosphate hydrolases"/>
    <property type="match status" value="1"/>
</dbReference>
<dbReference type="InterPro" id="IPR056015">
    <property type="entry name" value="DUF7593"/>
</dbReference>
<dbReference type="InterPro" id="IPR002110">
    <property type="entry name" value="Ankyrin_rpt"/>
</dbReference>
<protein>
    <recommendedName>
        <fullName evidence="5">RecA family profile 1 domain-containing protein</fullName>
    </recommendedName>
</protein>
<dbReference type="GO" id="GO:0006310">
    <property type="term" value="P:DNA recombination"/>
    <property type="evidence" value="ECO:0007669"/>
    <property type="project" value="UniProtKB-ARBA"/>
</dbReference>
<dbReference type="InterPro" id="IPR036770">
    <property type="entry name" value="Ankyrin_rpt-contain_sf"/>
</dbReference>
<dbReference type="Proteomes" id="UP000033140">
    <property type="component" value="Unassembled WGS sequence"/>
</dbReference>
<dbReference type="SUPFAM" id="SSF48403">
    <property type="entry name" value="Ankyrin repeat"/>
    <property type="match status" value="2"/>
</dbReference>
<gene>
    <name evidence="6" type="ORF">G7K_2461-t1</name>
</gene>
<accession>A0A0E9NEP0</accession>
<evidence type="ECO:0000313" key="7">
    <source>
        <dbReference type="Proteomes" id="UP000033140"/>
    </source>
</evidence>
<keyword evidence="1" id="KW-0677">Repeat</keyword>
<keyword evidence="2 3" id="KW-0040">ANK repeat</keyword>